<dbReference type="GO" id="GO:0005576">
    <property type="term" value="C:extracellular region"/>
    <property type="evidence" value="ECO:0007669"/>
    <property type="project" value="UniProtKB-SubCell"/>
</dbReference>
<dbReference type="PRINTS" id="PR00007">
    <property type="entry name" value="COMPLEMNTC1Q"/>
</dbReference>
<sequence length="242" mass="27156">MHIYVRAEWNSSETTDFQTKPEQQTYGLYIERLENVIQKQFTIIENLQKVVSQQGNRIGRLENISRNNDGNNQATSRESSVHLSQRIDNAITHKGSTMSTRLLTPGQYNIAFHSYLASNLLYQSKGSTVIFQNTGLNVGNHYNQLTGIFTAPVQGIFVFTWTITVTDESNINTELVRNMESIGAIYTSAVGVKNARTSTGVVVSDVTNGDFLYVRFSTINYSRGEIISVPSCKSTFSGWRLF</sequence>
<evidence type="ECO:0000256" key="2">
    <source>
        <dbReference type="ARBA" id="ARBA00022525"/>
    </source>
</evidence>
<protein>
    <recommendedName>
        <fullName evidence="4">C1q domain-containing protein</fullName>
    </recommendedName>
</protein>
<dbReference type="InterPro" id="IPR001073">
    <property type="entry name" value="C1q_dom"/>
</dbReference>
<keyword evidence="6" id="KW-1185">Reference proteome</keyword>
<dbReference type="SMART" id="SM00110">
    <property type="entry name" value="C1Q"/>
    <property type="match status" value="1"/>
</dbReference>
<dbReference type="SUPFAM" id="SSF49842">
    <property type="entry name" value="TNF-like"/>
    <property type="match status" value="1"/>
</dbReference>
<dbReference type="PANTHER" id="PTHR22923">
    <property type="entry name" value="CEREBELLIN-RELATED"/>
    <property type="match status" value="1"/>
</dbReference>
<name>A0A8W8N862_MAGGI</name>
<dbReference type="InterPro" id="IPR050822">
    <property type="entry name" value="Cerebellin_Synaptic_Org"/>
</dbReference>
<evidence type="ECO:0000256" key="1">
    <source>
        <dbReference type="ARBA" id="ARBA00004613"/>
    </source>
</evidence>
<reference evidence="5" key="1">
    <citation type="submission" date="2022-08" db="UniProtKB">
        <authorList>
            <consortium name="EnsemblMetazoa"/>
        </authorList>
    </citation>
    <scope>IDENTIFICATION</scope>
    <source>
        <strain evidence="5">05x7-T-G4-1.051#20</strain>
    </source>
</reference>
<comment type="subcellular location">
    <subcellularLocation>
        <location evidence="1">Secreted</location>
    </subcellularLocation>
</comment>
<dbReference type="PANTHER" id="PTHR22923:SF116">
    <property type="entry name" value="C1Q DOMAIN-CONTAINING PROTEIN"/>
    <property type="match status" value="1"/>
</dbReference>
<accession>A0A8W8N862</accession>
<dbReference type="InterPro" id="IPR008983">
    <property type="entry name" value="Tumour_necrosis_fac-like_dom"/>
</dbReference>
<dbReference type="Proteomes" id="UP000005408">
    <property type="component" value="Unassembled WGS sequence"/>
</dbReference>
<feature type="domain" description="C1q" evidence="4">
    <location>
        <begin position="105"/>
        <end position="242"/>
    </location>
</feature>
<dbReference type="AlphaFoldDB" id="A0A8W8N862"/>
<evidence type="ECO:0000313" key="5">
    <source>
        <dbReference type="EnsemblMetazoa" id="G4689.1:cds"/>
    </source>
</evidence>
<proteinExistence type="predicted"/>
<dbReference type="PROSITE" id="PS50871">
    <property type="entry name" value="C1Q"/>
    <property type="match status" value="1"/>
</dbReference>
<organism evidence="5 6">
    <name type="scientific">Magallana gigas</name>
    <name type="common">Pacific oyster</name>
    <name type="synonym">Crassostrea gigas</name>
    <dbReference type="NCBI Taxonomy" id="29159"/>
    <lineage>
        <taxon>Eukaryota</taxon>
        <taxon>Metazoa</taxon>
        <taxon>Spiralia</taxon>
        <taxon>Lophotrochozoa</taxon>
        <taxon>Mollusca</taxon>
        <taxon>Bivalvia</taxon>
        <taxon>Autobranchia</taxon>
        <taxon>Pteriomorphia</taxon>
        <taxon>Ostreida</taxon>
        <taxon>Ostreoidea</taxon>
        <taxon>Ostreidae</taxon>
        <taxon>Magallana</taxon>
    </lineage>
</organism>
<dbReference type="EnsemblMetazoa" id="G4689.1">
    <property type="protein sequence ID" value="G4689.1:cds"/>
    <property type="gene ID" value="G4689"/>
</dbReference>
<keyword evidence="3" id="KW-0732">Signal</keyword>
<dbReference type="Gene3D" id="2.60.120.40">
    <property type="match status" value="1"/>
</dbReference>
<evidence type="ECO:0000313" key="6">
    <source>
        <dbReference type="Proteomes" id="UP000005408"/>
    </source>
</evidence>
<keyword evidence="2" id="KW-0964">Secreted</keyword>
<dbReference type="Pfam" id="PF00386">
    <property type="entry name" value="C1q"/>
    <property type="match status" value="1"/>
</dbReference>
<evidence type="ECO:0000259" key="4">
    <source>
        <dbReference type="PROSITE" id="PS50871"/>
    </source>
</evidence>
<evidence type="ECO:0000256" key="3">
    <source>
        <dbReference type="ARBA" id="ARBA00022729"/>
    </source>
</evidence>